<protein>
    <submittedName>
        <fullName evidence="2">Uncharacterized protein</fullName>
    </submittedName>
</protein>
<feature type="region of interest" description="Disordered" evidence="1">
    <location>
        <begin position="234"/>
        <end position="266"/>
    </location>
</feature>
<evidence type="ECO:0000313" key="2">
    <source>
        <dbReference type="EMBL" id="TGE14386.1"/>
    </source>
</evidence>
<sequence length="469" mass="51398">MQLLVAAKQYEVLLADFIGGTGQATGTLAWKLMWQEALIKTKPGAEGYVFVPVRPQLPSQPYALQTVGEKRYLRFKRTYSGWECSLLSFFYRAPQNKLRGSAATPGMPGFLKTYSGDVLIGYLGTGRVVLYKYKNGSREHTYGNGGTSLRPGQRTLTGNTASSPQGTTQCVEYRACSWLLTCPRPYSFPEFQIVHNDGEGTCIEPWGTTLSCGTETVYHLGAWNTYRLCDGGEGDGDGDGDGGDDNGDIDPDDDNNPPLPPCEGMNAQNQIPAFKAAQNELIAKTSGNAEYSYAFNDKHDFSTYVGTPGIPGKPVVSMIYDKSIPLDGISHNHYVECLDVHSGGDLKAMFDIMKDGHMRDDKAFTSSLFTQNGVDYSIMITNYNQFLNFGSIWLHDVDAVISLENLYYYDRPGGIGYKNSAVSASEKAFLSMLDQNGAGITILKHDRAADTWTTLSVNDQNEVVSTPCL</sequence>
<accession>A0A4Z0PGW9</accession>
<dbReference type="EMBL" id="SRLD01000036">
    <property type="protein sequence ID" value="TGE14386.1"/>
    <property type="molecule type" value="Genomic_DNA"/>
</dbReference>
<dbReference type="Proteomes" id="UP000297739">
    <property type="component" value="Unassembled WGS sequence"/>
</dbReference>
<proteinExistence type="predicted"/>
<feature type="compositionally biased region" description="Polar residues" evidence="1">
    <location>
        <begin position="154"/>
        <end position="164"/>
    </location>
</feature>
<dbReference type="OrthoDB" id="1190041at2"/>
<feature type="region of interest" description="Disordered" evidence="1">
    <location>
        <begin position="142"/>
        <end position="164"/>
    </location>
</feature>
<feature type="compositionally biased region" description="Acidic residues" evidence="1">
    <location>
        <begin position="234"/>
        <end position="255"/>
    </location>
</feature>
<dbReference type="RefSeq" id="WP_135498861.1">
    <property type="nucleotide sequence ID" value="NZ_SRLD01000036.1"/>
</dbReference>
<gene>
    <name evidence="2" type="ORF">E5J99_16185</name>
</gene>
<organism evidence="2 3">
    <name type="scientific">Hymenobacter elongatus</name>
    <dbReference type="NCBI Taxonomy" id="877208"/>
    <lineage>
        <taxon>Bacteria</taxon>
        <taxon>Pseudomonadati</taxon>
        <taxon>Bacteroidota</taxon>
        <taxon>Cytophagia</taxon>
        <taxon>Cytophagales</taxon>
        <taxon>Hymenobacteraceae</taxon>
        <taxon>Hymenobacter</taxon>
    </lineage>
</organism>
<name>A0A4Z0PGW9_9BACT</name>
<evidence type="ECO:0000256" key="1">
    <source>
        <dbReference type="SAM" id="MobiDB-lite"/>
    </source>
</evidence>
<comment type="caution">
    <text evidence="2">The sequence shown here is derived from an EMBL/GenBank/DDBJ whole genome shotgun (WGS) entry which is preliminary data.</text>
</comment>
<reference evidence="2 3" key="1">
    <citation type="submission" date="2019-04" db="EMBL/GenBank/DDBJ databases">
        <authorList>
            <person name="Feng G."/>
            <person name="Zhang J."/>
            <person name="Zhu H."/>
        </authorList>
    </citation>
    <scope>NUCLEOTIDE SEQUENCE [LARGE SCALE GENOMIC DNA]</scope>
    <source>
        <strain evidence="2 3">JCM 17223</strain>
    </source>
</reference>
<evidence type="ECO:0000313" key="3">
    <source>
        <dbReference type="Proteomes" id="UP000297739"/>
    </source>
</evidence>
<dbReference type="AlphaFoldDB" id="A0A4Z0PGW9"/>
<keyword evidence="3" id="KW-1185">Reference proteome</keyword>